<keyword evidence="4 7" id="KW-0812">Transmembrane</keyword>
<reference evidence="8 9" key="1">
    <citation type="submission" date="2014-04" db="EMBL/GenBank/DDBJ databases">
        <title>Marinobacterium kochiensis sp. nov., isolated from sediment sample collected from Kochi backwaters in Kerala, India.</title>
        <authorList>
            <person name="Singh A."/>
            <person name="Pinnaka A.K."/>
        </authorList>
    </citation>
    <scope>NUCLEOTIDE SEQUENCE [LARGE SCALE GENOMIC DNA]</scope>
    <source>
        <strain evidence="8 9">AK27</strain>
    </source>
</reference>
<dbReference type="GO" id="GO:0005886">
    <property type="term" value="C:plasma membrane"/>
    <property type="evidence" value="ECO:0007669"/>
    <property type="project" value="UniProtKB-SubCell"/>
</dbReference>
<keyword evidence="9" id="KW-1185">Reference proteome</keyword>
<evidence type="ECO:0000313" key="8">
    <source>
        <dbReference type="EMBL" id="KEA64160.1"/>
    </source>
</evidence>
<keyword evidence="3" id="KW-1003">Cell membrane</keyword>
<dbReference type="Proteomes" id="UP000028252">
    <property type="component" value="Unassembled WGS sequence"/>
</dbReference>
<keyword evidence="6 7" id="KW-0472">Membrane</keyword>
<dbReference type="InterPro" id="IPR001123">
    <property type="entry name" value="LeuE-type"/>
</dbReference>
<organism evidence="8 9">
    <name type="scientific">Marinobacterium lacunae</name>
    <dbReference type="NCBI Taxonomy" id="1232683"/>
    <lineage>
        <taxon>Bacteria</taxon>
        <taxon>Pseudomonadati</taxon>
        <taxon>Pseudomonadota</taxon>
        <taxon>Gammaproteobacteria</taxon>
        <taxon>Oceanospirillales</taxon>
        <taxon>Oceanospirillaceae</taxon>
        <taxon>Marinobacterium</taxon>
    </lineage>
</organism>
<sequence>MISLEFLVTSLVVVLIPGTGVLYTVATGLFAGKRASLFAAFGCTLGIIPALLASALGLAAIFHTSAVAFQVVKYVGAAYLLYLAWQMWRSSSPLSIADQQSDTRYWGLVVKGFLLNILNPKLSIFFLAFLPQFIPETTDSVLGNMLVLGLVFMLMTFAVFIVYGFLSGTFSAFIMRSEKASVAIQKFFATSFAALGLKLALSERV</sequence>
<keyword evidence="5 7" id="KW-1133">Transmembrane helix</keyword>
<proteinExistence type="inferred from homology"/>
<name>A0A081G055_9GAMM</name>
<dbReference type="eggNOG" id="COG1280">
    <property type="taxonomic scope" value="Bacteria"/>
</dbReference>
<feature type="transmembrane region" description="Helical" evidence="7">
    <location>
        <begin position="37"/>
        <end position="61"/>
    </location>
</feature>
<comment type="similarity">
    <text evidence="2">Belongs to the Rht family.</text>
</comment>
<comment type="caution">
    <text evidence="8">The sequence shown here is derived from an EMBL/GenBank/DDBJ whole genome shotgun (WGS) entry which is preliminary data.</text>
</comment>
<evidence type="ECO:0000256" key="3">
    <source>
        <dbReference type="ARBA" id="ARBA00022475"/>
    </source>
</evidence>
<feature type="transmembrane region" description="Helical" evidence="7">
    <location>
        <begin position="67"/>
        <end position="85"/>
    </location>
</feature>
<feature type="transmembrane region" description="Helical" evidence="7">
    <location>
        <begin position="142"/>
        <end position="166"/>
    </location>
</feature>
<dbReference type="Pfam" id="PF01810">
    <property type="entry name" value="LysE"/>
    <property type="match status" value="1"/>
</dbReference>
<dbReference type="AlphaFoldDB" id="A0A081G055"/>
<dbReference type="RefSeq" id="WP_036185576.1">
    <property type="nucleotide sequence ID" value="NZ_JMQN01000018.1"/>
</dbReference>
<dbReference type="STRING" id="1232683.ADIMK_1406"/>
<dbReference type="OrthoDB" id="9804822at2"/>
<dbReference type="PIRSF" id="PIRSF006324">
    <property type="entry name" value="LeuE"/>
    <property type="match status" value="1"/>
</dbReference>
<dbReference type="PATRIC" id="fig|1232683.4.peg.1385"/>
<dbReference type="EMBL" id="JMQN01000018">
    <property type="protein sequence ID" value="KEA64160.1"/>
    <property type="molecule type" value="Genomic_DNA"/>
</dbReference>
<feature type="transmembrane region" description="Helical" evidence="7">
    <location>
        <begin position="6"/>
        <end position="25"/>
    </location>
</feature>
<dbReference type="PANTHER" id="PTHR30086:SF14">
    <property type="entry name" value="HOMOSERINE_HOMOSERINE LACTONE EFFLUX PROTEIN"/>
    <property type="match status" value="1"/>
</dbReference>
<feature type="transmembrane region" description="Helical" evidence="7">
    <location>
        <begin position="105"/>
        <end position="130"/>
    </location>
</feature>
<protein>
    <submittedName>
        <fullName evidence="8">RhtB family transporter</fullName>
    </submittedName>
</protein>
<evidence type="ECO:0000256" key="5">
    <source>
        <dbReference type="ARBA" id="ARBA00022989"/>
    </source>
</evidence>
<evidence type="ECO:0000313" key="9">
    <source>
        <dbReference type="Proteomes" id="UP000028252"/>
    </source>
</evidence>
<evidence type="ECO:0000256" key="6">
    <source>
        <dbReference type="ARBA" id="ARBA00023136"/>
    </source>
</evidence>
<evidence type="ECO:0000256" key="7">
    <source>
        <dbReference type="SAM" id="Phobius"/>
    </source>
</evidence>
<dbReference type="GO" id="GO:0042970">
    <property type="term" value="F:homoserine transmembrane transporter activity"/>
    <property type="evidence" value="ECO:0007669"/>
    <property type="project" value="TreeGrafter"/>
</dbReference>
<gene>
    <name evidence="8" type="ORF">ADIMK_1406</name>
</gene>
<evidence type="ECO:0000256" key="1">
    <source>
        <dbReference type="ARBA" id="ARBA00004651"/>
    </source>
</evidence>
<comment type="subcellular location">
    <subcellularLocation>
        <location evidence="1">Cell membrane</location>
        <topology evidence="1">Multi-pass membrane protein</topology>
    </subcellularLocation>
</comment>
<evidence type="ECO:0000256" key="2">
    <source>
        <dbReference type="ARBA" id="ARBA00007928"/>
    </source>
</evidence>
<dbReference type="PANTHER" id="PTHR30086">
    <property type="entry name" value="ARGININE EXPORTER PROTEIN ARGO"/>
    <property type="match status" value="1"/>
</dbReference>
<accession>A0A081G055</accession>
<evidence type="ECO:0000256" key="4">
    <source>
        <dbReference type="ARBA" id="ARBA00022692"/>
    </source>
</evidence>